<gene>
    <name evidence="7" type="ORF">FHS44_002020</name>
</gene>
<feature type="domain" description="HTH gntR-type" evidence="6">
    <location>
        <begin position="16"/>
        <end position="84"/>
    </location>
</feature>
<dbReference type="InterPro" id="IPR004839">
    <property type="entry name" value="Aminotransferase_I/II_large"/>
</dbReference>
<dbReference type="InterPro" id="IPR015424">
    <property type="entry name" value="PyrdxlP-dep_Trfase"/>
</dbReference>
<dbReference type="InterPro" id="IPR036388">
    <property type="entry name" value="WH-like_DNA-bd_sf"/>
</dbReference>
<dbReference type="PANTHER" id="PTHR46577:SF1">
    <property type="entry name" value="HTH-TYPE TRANSCRIPTIONAL REGULATORY PROTEIN GABR"/>
    <property type="match status" value="1"/>
</dbReference>
<dbReference type="CDD" id="cd00609">
    <property type="entry name" value="AAT_like"/>
    <property type="match status" value="1"/>
</dbReference>
<dbReference type="PANTHER" id="PTHR46577">
    <property type="entry name" value="HTH-TYPE TRANSCRIPTIONAL REGULATORY PROTEIN GABR"/>
    <property type="match status" value="1"/>
</dbReference>
<dbReference type="SUPFAM" id="SSF53383">
    <property type="entry name" value="PLP-dependent transferases"/>
    <property type="match status" value="1"/>
</dbReference>
<dbReference type="Pfam" id="PF00392">
    <property type="entry name" value="GntR"/>
    <property type="match status" value="1"/>
</dbReference>
<dbReference type="InterPro" id="IPR015422">
    <property type="entry name" value="PyrdxlP-dep_Trfase_small"/>
</dbReference>
<sequence length="456" mass="49361">MEPDQLRRLIATRTPLHNANVLARTVLELIASGEIPPGTRLPTIRDLAGELRMSPSAVAQAWRILADRRVVETHRRGGTIVTGPPSIPRASRLERMLRAGAGMPVDLGNLNYDPVLLPDSEPALLAAARMPKLHLLEPELITPELRDAVEPIWPFPAEDFLVVHGGMDGVDLALGTAVKAGDRVMVEEPSFPRLFDIVESVGATPVSIPYGEEGPDLDVLEKALADKPSAFLYQPFGHVPLGRSVTPAWLERAASLLSGSSVTVIEVVIIPFLAEDGIPSLGPRLGSQLVQIQNFIFSHGSDCRVAIVGGTHHHVERMWFKITYSSRWVSRILQNALAFHLTDAVSSASVAVSAATYRRRHTDFVEALKERGFEIGSDSGISVWVPVPDEHSVSTRLARKGVSILPGFLFRKQPAAPDHIHVNGGTAATATEYFADAIADAADFALGSRSRSHRAP</sequence>
<dbReference type="InterPro" id="IPR015421">
    <property type="entry name" value="PyrdxlP-dep_Trfase_major"/>
</dbReference>
<dbReference type="GO" id="GO:0003677">
    <property type="term" value="F:DNA binding"/>
    <property type="evidence" value="ECO:0007669"/>
    <property type="project" value="UniProtKB-KW"/>
</dbReference>
<dbReference type="Gene3D" id="3.40.640.10">
    <property type="entry name" value="Type I PLP-dependent aspartate aminotransferase-like (Major domain)"/>
    <property type="match status" value="1"/>
</dbReference>
<dbReference type="CDD" id="cd07377">
    <property type="entry name" value="WHTH_GntR"/>
    <property type="match status" value="1"/>
</dbReference>
<evidence type="ECO:0000259" key="6">
    <source>
        <dbReference type="PROSITE" id="PS50949"/>
    </source>
</evidence>
<dbReference type="AlphaFoldDB" id="A0A7W7QJT7"/>
<dbReference type="GO" id="GO:0030170">
    <property type="term" value="F:pyridoxal phosphate binding"/>
    <property type="evidence" value="ECO:0007669"/>
    <property type="project" value="InterPro"/>
</dbReference>
<keyword evidence="5" id="KW-0804">Transcription</keyword>
<dbReference type="Gene3D" id="3.90.1150.10">
    <property type="entry name" value="Aspartate Aminotransferase, domain 1"/>
    <property type="match status" value="1"/>
</dbReference>
<keyword evidence="2" id="KW-0663">Pyridoxal phosphate</keyword>
<dbReference type="InterPro" id="IPR036390">
    <property type="entry name" value="WH_DNA-bd_sf"/>
</dbReference>
<dbReference type="Pfam" id="PF00155">
    <property type="entry name" value="Aminotran_1_2"/>
    <property type="match status" value="1"/>
</dbReference>
<evidence type="ECO:0000256" key="4">
    <source>
        <dbReference type="ARBA" id="ARBA00023125"/>
    </source>
</evidence>
<keyword evidence="8" id="KW-1185">Reference proteome</keyword>
<dbReference type="PROSITE" id="PS50949">
    <property type="entry name" value="HTH_GNTR"/>
    <property type="match status" value="1"/>
</dbReference>
<evidence type="ECO:0000256" key="3">
    <source>
        <dbReference type="ARBA" id="ARBA00023015"/>
    </source>
</evidence>
<dbReference type="Proteomes" id="UP000552644">
    <property type="component" value="Unassembled WGS sequence"/>
</dbReference>
<protein>
    <submittedName>
        <fullName evidence="7">DNA-binding transcriptional MocR family regulator</fullName>
    </submittedName>
</protein>
<accession>A0A7W7QJT7</accession>
<keyword evidence="3" id="KW-0805">Transcription regulation</keyword>
<dbReference type="EMBL" id="JACHJP010000002">
    <property type="protein sequence ID" value="MBB4914935.1"/>
    <property type="molecule type" value="Genomic_DNA"/>
</dbReference>
<name>A0A7W7QJT7_9ACTN</name>
<evidence type="ECO:0000256" key="5">
    <source>
        <dbReference type="ARBA" id="ARBA00023163"/>
    </source>
</evidence>
<dbReference type="InterPro" id="IPR051446">
    <property type="entry name" value="HTH_trans_reg/aminotransferase"/>
</dbReference>
<dbReference type="Gene3D" id="1.10.10.10">
    <property type="entry name" value="Winged helix-like DNA-binding domain superfamily/Winged helix DNA-binding domain"/>
    <property type="match status" value="1"/>
</dbReference>
<evidence type="ECO:0000256" key="1">
    <source>
        <dbReference type="ARBA" id="ARBA00005384"/>
    </source>
</evidence>
<organism evidence="7 8">
    <name type="scientific">Streptosporangium saharense</name>
    <dbReference type="NCBI Taxonomy" id="1706840"/>
    <lineage>
        <taxon>Bacteria</taxon>
        <taxon>Bacillati</taxon>
        <taxon>Actinomycetota</taxon>
        <taxon>Actinomycetes</taxon>
        <taxon>Streptosporangiales</taxon>
        <taxon>Streptosporangiaceae</taxon>
        <taxon>Streptosporangium</taxon>
    </lineage>
</organism>
<dbReference type="InterPro" id="IPR000524">
    <property type="entry name" value="Tscrpt_reg_HTH_GntR"/>
</dbReference>
<proteinExistence type="inferred from homology"/>
<dbReference type="GO" id="GO:0003700">
    <property type="term" value="F:DNA-binding transcription factor activity"/>
    <property type="evidence" value="ECO:0007669"/>
    <property type="project" value="InterPro"/>
</dbReference>
<comment type="similarity">
    <text evidence="1">In the C-terminal section; belongs to the class-I pyridoxal-phosphate-dependent aminotransferase family.</text>
</comment>
<reference evidence="7 8" key="1">
    <citation type="submission" date="2020-08" db="EMBL/GenBank/DDBJ databases">
        <title>Genomic Encyclopedia of Type Strains, Phase III (KMG-III): the genomes of soil and plant-associated and newly described type strains.</title>
        <authorList>
            <person name="Whitman W."/>
        </authorList>
    </citation>
    <scope>NUCLEOTIDE SEQUENCE [LARGE SCALE GENOMIC DNA]</scope>
    <source>
        <strain evidence="7 8">CECT 8840</strain>
    </source>
</reference>
<evidence type="ECO:0000313" key="7">
    <source>
        <dbReference type="EMBL" id="MBB4914935.1"/>
    </source>
</evidence>
<dbReference type="SUPFAM" id="SSF46785">
    <property type="entry name" value="Winged helix' DNA-binding domain"/>
    <property type="match status" value="1"/>
</dbReference>
<evidence type="ECO:0000313" key="8">
    <source>
        <dbReference type="Proteomes" id="UP000552644"/>
    </source>
</evidence>
<evidence type="ECO:0000256" key="2">
    <source>
        <dbReference type="ARBA" id="ARBA00022898"/>
    </source>
</evidence>
<comment type="caution">
    <text evidence="7">The sequence shown here is derived from an EMBL/GenBank/DDBJ whole genome shotgun (WGS) entry which is preliminary data.</text>
</comment>
<dbReference type="SMART" id="SM00345">
    <property type="entry name" value="HTH_GNTR"/>
    <property type="match status" value="1"/>
</dbReference>
<dbReference type="RefSeq" id="WP_184713667.1">
    <property type="nucleotide sequence ID" value="NZ_JACHJP010000002.1"/>
</dbReference>
<keyword evidence="4 7" id="KW-0238">DNA-binding</keyword>